<dbReference type="InterPro" id="IPR036116">
    <property type="entry name" value="FN3_sf"/>
</dbReference>
<reference evidence="5" key="2">
    <citation type="submission" date="2025-09" db="UniProtKB">
        <authorList>
            <consortium name="Ensembl"/>
        </authorList>
    </citation>
    <scope>IDENTIFICATION</scope>
</reference>
<dbReference type="PANTHER" id="PTHR14340">
    <property type="entry name" value="MICROFIBRIL-ASSOCIATED GLYCOPROTEIN 3"/>
    <property type="match status" value="1"/>
</dbReference>
<feature type="domain" description="Fibronectin type-III" evidence="4">
    <location>
        <begin position="188"/>
        <end position="285"/>
    </location>
</feature>
<dbReference type="Ensembl" id="ENSZALT00000029671.1">
    <property type="protein sequence ID" value="ENSZALP00000022843.1"/>
    <property type="gene ID" value="ENSZALG00000017722.1"/>
</dbReference>
<dbReference type="FunFam" id="2.60.40.10:FF:000002">
    <property type="entry name" value="Titin a"/>
    <property type="match status" value="4"/>
</dbReference>
<dbReference type="InterPro" id="IPR003961">
    <property type="entry name" value="FN3_dom"/>
</dbReference>
<proteinExistence type="predicted"/>
<dbReference type="SUPFAM" id="SSF48726">
    <property type="entry name" value="Immunoglobulin"/>
    <property type="match status" value="5"/>
</dbReference>
<dbReference type="PROSITE" id="PS50835">
    <property type="entry name" value="IG_LIKE"/>
    <property type="match status" value="5"/>
</dbReference>
<feature type="domain" description="Ig-like" evidence="3">
    <location>
        <begin position="266"/>
        <end position="358"/>
    </location>
</feature>
<protein>
    <recommendedName>
        <fullName evidence="7">Titin</fullName>
    </recommendedName>
</protein>
<feature type="domain" description="Fibronectin type-III" evidence="4">
    <location>
        <begin position="1"/>
        <end position="87"/>
    </location>
</feature>
<dbReference type="InterPro" id="IPR013783">
    <property type="entry name" value="Ig-like_fold"/>
</dbReference>
<keyword evidence="1" id="KW-0677">Repeat</keyword>
<reference evidence="5" key="1">
    <citation type="submission" date="2025-08" db="UniProtKB">
        <authorList>
            <consortium name="Ensembl"/>
        </authorList>
    </citation>
    <scope>IDENTIFICATION</scope>
</reference>
<dbReference type="Pfam" id="PF07679">
    <property type="entry name" value="I-set"/>
    <property type="match status" value="5"/>
</dbReference>
<dbReference type="SMART" id="SM00408">
    <property type="entry name" value="IGc2"/>
    <property type="match status" value="5"/>
</dbReference>
<evidence type="ECO:0000259" key="3">
    <source>
        <dbReference type="PROSITE" id="PS50835"/>
    </source>
</evidence>
<evidence type="ECO:0000313" key="5">
    <source>
        <dbReference type="Ensembl" id="ENSZALP00000022843.1"/>
    </source>
</evidence>
<feature type="domain" description="Ig-like" evidence="3">
    <location>
        <begin position="92"/>
        <end position="177"/>
    </location>
</feature>
<dbReference type="InterPro" id="IPR003598">
    <property type="entry name" value="Ig_sub2"/>
</dbReference>
<dbReference type="SMART" id="SM00060">
    <property type="entry name" value="FN3"/>
    <property type="match status" value="7"/>
</dbReference>
<dbReference type="PANTHER" id="PTHR14340:SF13">
    <property type="entry name" value="TITIN"/>
    <property type="match status" value="1"/>
</dbReference>
<dbReference type="AlphaFoldDB" id="A0A8D2QK53"/>
<dbReference type="FunFam" id="2.60.40.10:FF:000034">
    <property type="entry name" value="Titin isoform A"/>
    <property type="match status" value="1"/>
</dbReference>
<dbReference type="CDD" id="cd00063">
    <property type="entry name" value="FN3"/>
    <property type="match status" value="7"/>
</dbReference>
<feature type="domain" description="Ig-like" evidence="3">
    <location>
        <begin position="1004"/>
        <end position="1099"/>
    </location>
</feature>
<dbReference type="FunFam" id="2.60.40.10:FF:001365">
    <property type="entry name" value="titin isoform X1"/>
    <property type="match status" value="1"/>
</dbReference>
<dbReference type="InterPro" id="IPR007110">
    <property type="entry name" value="Ig-like_dom"/>
</dbReference>
<dbReference type="Pfam" id="PF00041">
    <property type="entry name" value="fn3"/>
    <property type="match status" value="5"/>
</dbReference>
<accession>A0A8D2QK53</accession>
<keyword evidence="2" id="KW-0393">Immunoglobulin domain</keyword>
<sequence length="1129" mass="124675">MDSTRSNITIGWTKPLFDGGAPVTGYTVEYKKTDETDWTTAIQNLRGTEYTITGLTSGSEYVFRVKSINKMGVSEPSDVSEPQVAKEREEEPAFEIDSEMRKTLIVKAGGSFTMTVPFRGKPVPNVTWNKPDTDLRTRASIDTSSNCTSLTIEKATRNDSGKYTLTLQNILNTTALTLMVKVLDTPGPPSNIATKDITKESAVLSWDVPENDGGAPVKNYVIEKREASKKAWVTVTNNCHRLSYKVTGLQEGVCIINFLFISTVAPEIDLDVALRTSIVAKAGEDVEITIPFKGRPPPTVTWRKGDKNLGTDERYIIQNTESSTLLVIPQVTRNDTGKYVLTIENGVGEAKSSFVNVKVLDTPSACQKLQLKHVSRGTVTLVWERDATKRAWSTVTTKCSHTTFKLTNLSEKTAFFFRVLAENEIGLGEPCETTEPVKAADVPGPVKDLAMKDSTKNSVKLQWSKPDYDGGSIISDYVIEKKLQEEKEWTYAGTSKSCEFVADKLKDDSVTVGPITVKELIITPEADLSDIPGGQIAVRIGHNLHVELPYKGKPNPSMSWLKDNLPLKETEHLRFKKTENKISLSIKNVKKEHGGKYTLILDNVVCRKSFTITVITLGPPSKPKAPLRIDEIKADSVVFITLTWARPESDGGSEINEYILERREKKSMRWVKVSSKRPITENRYRVTGLIEGNEYEFHVMAENAAGVGPPSDVSKLIKCREPVSPPSAPNVVKVTDTSKTSVSLEWTKPVFDGGMEIIGYIIEMCKADLEAWQKVNAETVIATKYTVVDLEAGEHYKFRVSAVNGAGRGESCEVPASVQTVDRLSAPELDIDANFKQTHIVRAGASIRLFIAFSGRPVPTAVWSKADANLSLRADIQTTDSFSTLTVEECNRNDAGKYVFTVENNSGSKSITFTVKVLDTPGPPGPITFKDVTRTSITLMWDAPVLDGGSRSDSWTGAGQTKQLTFTVEGLVENTEYEFRVKAKNDAGYSEPREAFSSVIVKEPQIEPTADLSDISRQLITCKAGSTFTIDIPISGRPAPKVTWKLEEMRLKETERVTIKTTKDRTTLTVKDSMRGDSGKYYLTLENTAGCMVSTATIVYEHYSTLHAHCSEISVIHFQIHNFWSCGSL</sequence>
<feature type="domain" description="Ig-like" evidence="3">
    <location>
        <begin position="827"/>
        <end position="912"/>
    </location>
</feature>
<feature type="domain" description="Fibronectin type-III" evidence="4">
    <location>
        <begin position="625"/>
        <end position="722"/>
    </location>
</feature>
<dbReference type="CDD" id="cd05748">
    <property type="entry name" value="Ig_Titin_like"/>
    <property type="match status" value="4"/>
</dbReference>
<dbReference type="Gene3D" id="2.60.40.10">
    <property type="entry name" value="Immunoglobulins"/>
    <property type="match status" value="12"/>
</dbReference>
<dbReference type="Proteomes" id="UP000694413">
    <property type="component" value="Unassembled WGS sequence"/>
</dbReference>
<evidence type="ECO:0000256" key="1">
    <source>
        <dbReference type="ARBA" id="ARBA00022737"/>
    </source>
</evidence>
<name>A0A8D2QK53_ZONAL</name>
<dbReference type="PRINTS" id="PR00014">
    <property type="entry name" value="FNTYPEIII"/>
</dbReference>
<feature type="domain" description="Fibronectin type-III" evidence="4">
    <location>
        <begin position="725"/>
        <end position="823"/>
    </location>
</feature>
<dbReference type="InterPro" id="IPR036179">
    <property type="entry name" value="Ig-like_dom_sf"/>
</dbReference>
<evidence type="ECO:0000256" key="2">
    <source>
        <dbReference type="ARBA" id="ARBA00023319"/>
    </source>
</evidence>
<feature type="domain" description="Fibronectin type-III" evidence="4">
    <location>
        <begin position="923"/>
        <end position="1004"/>
    </location>
</feature>
<feature type="domain" description="Ig-like" evidence="3">
    <location>
        <begin position="524"/>
        <end position="611"/>
    </location>
</feature>
<keyword evidence="6" id="KW-1185">Reference proteome</keyword>
<dbReference type="InterPro" id="IPR013098">
    <property type="entry name" value="Ig_I-set"/>
</dbReference>
<dbReference type="FunFam" id="2.60.40.10:FF:000135">
    <property type="entry name" value="Titin a"/>
    <property type="match status" value="2"/>
</dbReference>
<evidence type="ECO:0000313" key="6">
    <source>
        <dbReference type="Proteomes" id="UP000694413"/>
    </source>
</evidence>
<organism evidence="5 6">
    <name type="scientific">Zonotrichia albicollis</name>
    <name type="common">White-throated sparrow</name>
    <name type="synonym">Fringilla albicollis</name>
    <dbReference type="NCBI Taxonomy" id="44394"/>
    <lineage>
        <taxon>Eukaryota</taxon>
        <taxon>Metazoa</taxon>
        <taxon>Chordata</taxon>
        <taxon>Craniata</taxon>
        <taxon>Vertebrata</taxon>
        <taxon>Euteleostomi</taxon>
        <taxon>Archelosauria</taxon>
        <taxon>Archosauria</taxon>
        <taxon>Dinosauria</taxon>
        <taxon>Saurischia</taxon>
        <taxon>Theropoda</taxon>
        <taxon>Coelurosauria</taxon>
        <taxon>Aves</taxon>
        <taxon>Neognathae</taxon>
        <taxon>Neoaves</taxon>
        <taxon>Telluraves</taxon>
        <taxon>Australaves</taxon>
        <taxon>Passeriformes</taxon>
        <taxon>Passerellidae</taxon>
        <taxon>Zonotrichia</taxon>
    </lineage>
</organism>
<dbReference type="SUPFAM" id="SSF49265">
    <property type="entry name" value="Fibronectin type III"/>
    <property type="match status" value="4"/>
</dbReference>
<evidence type="ECO:0000259" key="4">
    <source>
        <dbReference type="PROSITE" id="PS50853"/>
    </source>
</evidence>
<dbReference type="InterPro" id="IPR003599">
    <property type="entry name" value="Ig_sub"/>
</dbReference>
<evidence type="ECO:0008006" key="7">
    <source>
        <dbReference type="Google" id="ProtNLM"/>
    </source>
</evidence>
<dbReference type="SMART" id="SM00409">
    <property type="entry name" value="IG"/>
    <property type="match status" value="5"/>
</dbReference>
<dbReference type="PROSITE" id="PS50853">
    <property type="entry name" value="FN3"/>
    <property type="match status" value="5"/>
</dbReference>